<dbReference type="GeneID" id="10668666"/>
<dbReference type="STRING" id="868131.MSWAN_1161"/>
<dbReference type="eggNOG" id="arCOG06537">
    <property type="taxonomic scope" value="Archaea"/>
</dbReference>
<keyword evidence="1 2" id="KW-0597">Phosphoprotein</keyword>
<dbReference type="RefSeq" id="WP_013825680.1">
    <property type="nucleotide sequence ID" value="NC_015574.1"/>
</dbReference>
<dbReference type="PANTHER" id="PTHR44591:SF3">
    <property type="entry name" value="RESPONSE REGULATORY DOMAIN-CONTAINING PROTEIN"/>
    <property type="match status" value="1"/>
</dbReference>
<protein>
    <submittedName>
        <fullName evidence="4">Response regulator receiver</fullName>
    </submittedName>
</protein>
<dbReference type="Pfam" id="PF00072">
    <property type="entry name" value="Response_reg"/>
    <property type="match status" value="1"/>
</dbReference>
<accession>F6D571</accession>
<reference evidence="4 5" key="1">
    <citation type="journal article" date="2014" name="Int. J. Syst. Evol. Microbiol.">
        <title>Methanobacterium paludis sp. nov. and a novel strain of Methanobacterium lacus isolated from northern peatlands.</title>
        <authorList>
            <person name="Cadillo-Quiroz H."/>
            <person name="Brauer S.L."/>
            <person name="Goodson N."/>
            <person name="Yavitt J.B."/>
            <person name="Zinder S.H."/>
        </authorList>
    </citation>
    <scope>NUCLEOTIDE SEQUENCE [LARGE SCALE GENOMIC DNA]</scope>
    <source>
        <strain evidence="5">DSM 25820 / JCM 18151 / SWAN1</strain>
    </source>
</reference>
<dbReference type="Proteomes" id="UP000009231">
    <property type="component" value="Chromosome"/>
</dbReference>
<evidence type="ECO:0000256" key="2">
    <source>
        <dbReference type="PROSITE-ProRule" id="PRU00169"/>
    </source>
</evidence>
<dbReference type="InterPro" id="IPR011006">
    <property type="entry name" value="CheY-like_superfamily"/>
</dbReference>
<dbReference type="EMBL" id="CP002772">
    <property type="protein sequence ID" value="AEG18179.1"/>
    <property type="molecule type" value="Genomic_DNA"/>
</dbReference>
<dbReference type="AlphaFoldDB" id="F6D571"/>
<dbReference type="InterPro" id="IPR001789">
    <property type="entry name" value="Sig_transdc_resp-reg_receiver"/>
</dbReference>
<dbReference type="PANTHER" id="PTHR44591">
    <property type="entry name" value="STRESS RESPONSE REGULATOR PROTEIN 1"/>
    <property type="match status" value="1"/>
</dbReference>
<dbReference type="Gene3D" id="3.40.50.2300">
    <property type="match status" value="1"/>
</dbReference>
<evidence type="ECO:0000256" key="1">
    <source>
        <dbReference type="ARBA" id="ARBA00022553"/>
    </source>
</evidence>
<name>F6D571_METPW</name>
<dbReference type="InterPro" id="IPR050595">
    <property type="entry name" value="Bact_response_regulator"/>
</dbReference>
<dbReference type="HOGENOM" id="CLU_000445_69_11_2"/>
<dbReference type="KEGG" id="mew:MSWAN_1161"/>
<organism evidence="4 5">
    <name type="scientific">Methanobacterium paludis (strain DSM 25820 / JCM 18151 / SWAN1)</name>
    <dbReference type="NCBI Taxonomy" id="868131"/>
    <lineage>
        <taxon>Archaea</taxon>
        <taxon>Methanobacteriati</taxon>
        <taxon>Methanobacteriota</taxon>
        <taxon>Methanomada group</taxon>
        <taxon>Methanobacteria</taxon>
        <taxon>Methanobacteriales</taxon>
        <taxon>Methanobacteriaceae</taxon>
        <taxon>Methanobacterium</taxon>
    </lineage>
</organism>
<proteinExistence type="predicted"/>
<dbReference type="SMART" id="SM00448">
    <property type="entry name" value="REC"/>
    <property type="match status" value="1"/>
</dbReference>
<keyword evidence="5" id="KW-1185">Reference proteome</keyword>
<dbReference type="GO" id="GO:0000160">
    <property type="term" value="P:phosphorelay signal transduction system"/>
    <property type="evidence" value="ECO:0007669"/>
    <property type="project" value="InterPro"/>
</dbReference>
<sequence>MIVEDEMISAMSTKQGLINLDYNVIGIANTGKKAIKSANELKPDLIMMDITLKGEMDGIETAKQINKNLDIPIIYMTGYSGDDG</sequence>
<feature type="domain" description="Response regulatory" evidence="3">
    <location>
        <begin position="1"/>
        <end position="84"/>
    </location>
</feature>
<evidence type="ECO:0000313" key="5">
    <source>
        <dbReference type="Proteomes" id="UP000009231"/>
    </source>
</evidence>
<dbReference type="SUPFAM" id="SSF52172">
    <property type="entry name" value="CheY-like"/>
    <property type="match status" value="1"/>
</dbReference>
<evidence type="ECO:0000313" key="4">
    <source>
        <dbReference type="EMBL" id="AEG18179.1"/>
    </source>
</evidence>
<evidence type="ECO:0000259" key="3">
    <source>
        <dbReference type="PROSITE" id="PS50110"/>
    </source>
</evidence>
<gene>
    <name evidence="4" type="ordered locus">MSWAN_1161</name>
</gene>
<dbReference type="PROSITE" id="PS50110">
    <property type="entry name" value="RESPONSE_REGULATORY"/>
    <property type="match status" value="1"/>
</dbReference>
<feature type="modified residue" description="4-aspartylphosphate" evidence="2">
    <location>
        <position position="49"/>
    </location>
</feature>